<dbReference type="OrthoDB" id="10326772at2759"/>
<comment type="caution">
    <text evidence="2">The sequence shown here is derived from an EMBL/GenBank/DDBJ whole genome shotgun (WGS) entry which is preliminary data.</text>
</comment>
<accession>A0A9W8WKE9</accession>
<feature type="domain" description="CorA-like transporter" evidence="1">
    <location>
        <begin position="82"/>
        <end position="133"/>
    </location>
</feature>
<name>A0A9W8WKE9_9HYPO</name>
<evidence type="ECO:0000313" key="2">
    <source>
        <dbReference type="EMBL" id="KAJ4327750.1"/>
    </source>
</evidence>
<evidence type="ECO:0000259" key="1">
    <source>
        <dbReference type="Pfam" id="PF26616"/>
    </source>
</evidence>
<sequence>MDMVIDTFPQYRLWKSKLLEYLRQQFPAYSDAISVEVSINDKTFVERIDKGEGARHCLSPHDPPEVNYVKMADSHHLAEFEESLSKFGDYPRNLTRTVDFPYTLDAYHSKLVEDEQLYFGDRRPRIRIWDLVKPQDGP</sequence>
<dbReference type="AlphaFoldDB" id="A0A9W8WKE9"/>
<evidence type="ECO:0000313" key="3">
    <source>
        <dbReference type="Proteomes" id="UP001140502"/>
    </source>
</evidence>
<dbReference type="EMBL" id="JAPEUR010000020">
    <property type="protein sequence ID" value="KAJ4327750.1"/>
    <property type="molecule type" value="Genomic_DNA"/>
</dbReference>
<dbReference type="Proteomes" id="UP001140502">
    <property type="component" value="Unassembled WGS sequence"/>
</dbReference>
<organism evidence="2 3">
    <name type="scientific">Fusarium piperis</name>
    <dbReference type="NCBI Taxonomy" id="1435070"/>
    <lineage>
        <taxon>Eukaryota</taxon>
        <taxon>Fungi</taxon>
        <taxon>Dikarya</taxon>
        <taxon>Ascomycota</taxon>
        <taxon>Pezizomycotina</taxon>
        <taxon>Sordariomycetes</taxon>
        <taxon>Hypocreomycetidae</taxon>
        <taxon>Hypocreales</taxon>
        <taxon>Nectriaceae</taxon>
        <taxon>Fusarium</taxon>
        <taxon>Fusarium solani species complex</taxon>
    </lineage>
</organism>
<protein>
    <recommendedName>
        <fullName evidence="1">CorA-like transporter domain-containing protein</fullName>
    </recommendedName>
</protein>
<dbReference type="InterPro" id="IPR058257">
    <property type="entry name" value="CorA-like_dom"/>
</dbReference>
<reference evidence="2" key="1">
    <citation type="submission" date="2022-10" db="EMBL/GenBank/DDBJ databases">
        <title>Tapping the CABI collections for fungal endophytes: first genome assemblies for Collariella, Neodidymelliopsis, Ascochyta clinopodiicola, Didymella pomorum, Didymosphaeria variabile, Neocosmospora piperis and Neocucurbitaria cava.</title>
        <authorList>
            <person name="Hill R."/>
        </authorList>
    </citation>
    <scope>NUCLEOTIDE SEQUENCE</scope>
    <source>
        <strain evidence="2">IMI 366586</strain>
    </source>
</reference>
<proteinExistence type="predicted"/>
<keyword evidence="3" id="KW-1185">Reference proteome</keyword>
<gene>
    <name evidence="2" type="ORF">N0V84_001859</name>
</gene>
<dbReference type="Pfam" id="PF26616">
    <property type="entry name" value="CorA-like"/>
    <property type="match status" value="1"/>
</dbReference>